<gene>
    <name evidence="1" type="ORF">J3A84_12760</name>
</gene>
<dbReference type="Proteomes" id="UP000664218">
    <property type="component" value="Unassembled WGS sequence"/>
</dbReference>
<evidence type="ECO:0000313" key="1">
    <source>
        <dbReference type="EMBL" id="MBO1265904.1"/>
    </source>
</evidence>
<dbReference type="RefSeq" id="WP_207600423.1">
    <property type="nucleotide sequence ID" value="NZ_JAFNJU010000010.1"/>
</dbReference>
<dbReference type="AlphaFoldDB" id="A0A939KHU7"/>
<reference evidence="1" key="1">
    <citation type="submission" date="2021-03" db="EMBL/GenBank/DDBJ databases">
        <title>Proteiniclasticum marinus sp. nov., isolated from tidal flat sediment.</title>
        <authorList>
            <person name="Namirimu T."/>
            <person name="Yang J.-A."/>
            <person name="Yang S.-H."/>
            <person name="Kim Y.-J."/>
            <person name="Kwon K.K."/>
        </authorList>
    </citation>
    <scope>NUCLEOTIDE SEQUENCE</scope>
    <source>
        <strain evidence="1">SCR006</strain>
    </source>
</reference>
<protein>
    <submittedName>
        <fullName evidence="1">Uncharacterized protein</fullName>
    </submittedName>
</protein>
<accession>A0A939KHU7</accession>
<organism evidence="1 2">
    <name type="scientific">Proteiniclasticum aestuarii</name>
    <dbReference type="NCBI Taxonomy" id="2817862"/>
    <lineage>
        <taxon>Bacteria</taxon>
        <taxon>Bacillati</taxon>
        <taxon>Bacillota</taxon>
        <taxon>Clostridia</taxon>
        <taxon>Eubacteriales</taxon>
        <taxon>Clostridiaceae</taxon>
        <taxon>Proteiniclasticum</taxon>
    </lineage>
</organism>
<evidence type="ECO:0000313" key="2">
    <source>
        <dbReference type="Proteomes" id="UP000664218"/>
    </source>
</evidence>
<keyword evidence="2" id="KW-1185">Reference proteome</keyword>
<sequence>MKKLQINIDKEATRAYRLKYEQQCSCAYCRNYNKTFKMKYPQTSKLLTELGLDTDYPLEIMPFQFDHRSNEKEYLSFYPVKGTLDEHEINLVSEELAIHIFKGSHEKNPCPNPQMEEPYILIGISGIRLPWVLDEDPE</sequence>
<dbReference type="EMBL" id="JAFNJU010000010">
    <property type="protein sequence ID" value="MBO1265904.1"/>
    <property type="molecule type" value="Genomic_DNA"/>
</dbReference>
<comment type="caution">
    <text evidence="1">The sequence shown here is derived from an EMBL/GenBank/DDBJ whole genome shotgun (WGS) entry which is preliminary data.</text>
</comment>
<proteinExistence type="predicted"/>
<name>A0A939KHU7_9CLOT</name>